<evidence type="ECO:0000256" key="1">
    <source>
        <dbReference type="SAM" id="Coils"/>
    </source>
</evidence>
<organism evidence="2 3">
    <name type="scientific">Phaseolus angularis</name>
    <name type="common">Azuki bean</name>
    <name type="synonym">Vigna angularis</name>
    <dbReference type="NCBI Taxonomy" id="3914"/>
    <lineage>
        <taxon>Eukaryota</taxon>
        <taxon>Viridiplantae</taxon>
        <taxon>Streptophyta</taxon>
        <taxon>Embryophyta</taxon>
        <taxon>Tracheophyta</taxon>
        <taxon>Spermatophyta</taxon>
        <taxon>Magnoliopsida</taxon>
        <taxon>eudicotyledons</taxon>
        <taxon>Gunneridae</taxon>
        <taxon>Pentapetalae</taxon>
        <taxon>rosids</taxon>
        <taxon>fabids</taxon>
        <taxon>Fabales</taxon>
        <taxon>Fabaceae</taxon>
        <taxon>Papilionoideae</taxon>
        <taxon>50 kb inversion clade</taxon>
        <taxon>NPAAA clade</taxon>
        <taxon>indigoferoid/millettioid clade</taxon>
        <taxon>Phaseoleae</taxon>
        <taxon>Vigna</taxon>
    </lineage>
</organism>
<name>A0A8T0JH29_PHAAN</name>
<sequence>MLSYIEIEQLKVDLQKQESVVSEYRDEISRLSSDVESIPKVEADLLEMKRARNQLEQFLNESNNMLQKVMECIDGIILPIEPAFDEPIEKVKWLADYLNECQDAKVVFGSFYFVIPQYVKGL</sequence>
<comment type="caution">
    <text evidence="2">The sequence shown here is derived from an EMBL/GenBank/DDBJ whole genome shotgun (WGS) entry which is preliminary data.</text>
</comment>
<keyword evidence="1" id="KW-0175">Coiled coil</keyword>
<evidence type="ECO:0000313" key="3">
    <source>
        <dbReference type="Proteomes" id="UP000743370"/>
    </source>
</evidence>
<dbReference type="Proteomes" id="UP000743370">
    <property type="component" value="Unassembled WGS sequence"/>
</dbReference>
<dbReference type="PANTHER" id="PTHR43939:SF68">
    <property type="entry name" value="CENTROSOMAL PROTEIN OF 290 KDA-LIKE"/>
    <property type="match status" value="1"/>
</dbReference>
<evidence type="ECO:0000313" key="2">
    <source>
        <dbReference type="EMBL" id="KAG2372027.1"/>
    </source>
</evidence>
<accession>A0A8T0JH29</accession>
<proteinExistence type="predicted"/>
<feature type="coiled-coil region" evidence="1">
    <location>
        <begin position="7"/>
        <end position="68"/>
    </location>
</feature>
<dbReference type="AlphaFoldDB" id="A0A8T0JH29"/>
<dbReference type="PANTHER" id="PTHR43939">
    <property type="entry name" value="COILED-COIL DOMAIN-CONTAINING PROTEIN 158"/>
    <property type="match status" value="1"/>
</dbReference>
<protein>
    <submittedName>
        <fullName evidence="2">Uncharacterized protein</fullName>
    </submittedName>
</protein>
<dbReference type="EMBL" id="JABFOF010000011">
    <property type="protein sequence ID" value="KAG2372027.1"/>
    <property type="molecule type" value="Genomic_DNA"/>
</dbReference>
<gene>
    <name evidence="2" type="ORF">HKW66_Vig0241480</name>
</gene>
<reference evidence="2 3" key="1">
    <citation type="submission" date="2020-05" db="EMBL/GenBank/DDBJ databases">
        <title>Vigna angularis (adzuki bean) Var. LongXiaoDou No. 4 denovo assembly.</title>
        <authorList>
            <person name="Xiang H."/>
        </authorList>
    </citation>
    <scope>NUCLEOTIDE SEQUENCE [LARGE SCALE GENOMIC DNA]</scope>
    <source>
        <tissue evidence="2">Leaf</tissue>
    </source>
</reference>